<dbReference type="NCBIfam" id="TIGR01074">
    <property type="entry name" value="rep"/>
    <property type="match status" value="1"/>
</dbReference>
<dbReference type="Gene3D" id="1.10.486.10">
    <property type="entry name" value="PCRA, domain 4"/>
    <property type="match status" value="1"/>
</dbReference>
<dbReference type="GO" id="GO:0003678">
    <property type="term" value="F:DNA helicase activity"/>
    <property type="evidence" value="ECO:0007669"/>
    <property type="project" value="UniProtKB-EC"/>
</dbReference>
<dbReference type="InterPro" id="IPR014017">
    <property type="entry name" value="DNA_helicase_UvrD-like_C"/>
</dbReference>
<dbReference type="InterPro" id="IPR014016">
    <property type="entry name" value="UvrD-like_ATP-bd"/>
</dbReference>
<feature type="binding site" evidence="12">
    <location>
        <begin position="25"/>
        <end position="32"/>
    </location>
    <ligand>
        <name>ATP</name>
        <dbReference type="ChEBI" id="CHEBI:30616"/>
    </ligand>
</feature>
<dbReference type="Gene3D" id="1.10.10.160">
    <property type="match status" value="1"/>
</dbReference>
<dbReference type="Pfam" id="PF00580">
    <property type="entry name" value="UvrD-helicase"/>
    <property type="match status" value="1"/>
</dbReference>
<feature type="region of interest" description="Disordered" evidence="13">
    <location>
        <begin position="643"/>
        <end position="673"/>
    </location>
</feature>
<evidence type="ECO:0000256" key="13">
    <source>
        <dbReference type="SAM" id="MobiDB-lite"/>
    </source>
</evidence>
<reference evidence="16 17" key="1">
    <citation type="submission" date="2024-06" db="EMBL/GenBank/DDBJ databases">
        <authorList>
            <person name="Li F."/>
        </authorList>
    </citation>
    <scope>NUCLEOTIDE SEQUENCE [LARGE SCALE GENOMIC DNA]</scope>
    <source>
        <strain evidence="16 17">GXAS 311</strain>
    </source>
</reference>
<dbReference type="Pfam" id="PF13361">
    <property type="entry name" value="UvrD_C"/>
    <property type="match status" value="1"/>
</dbReference>
<evidence type="ECO:0000256" key="7">
    <source>
        <dbReference type="ARBA" id="ARBA00023125"/>
    </source>
</evidence>
<evidence type="ECO:0000256" key="8">
    <source>
        <dbReference type="ARBA" id="ARBA00023235"/>
    </source>
</evidence>
<comment type="catalytic activity">
    <reaction evidence="9 11">
        <text>Couples ATP hydrolysis with the unwinding of duplex DNA by translocating in the 3'-5' direction.</text>
        <dbReference type="EC" id="5.6.2.4"/>
    </reaction>
</comment>
<keyword evidence="2 11" id="KW-0235">DNA replication</keyword>
<dbReference type="CDD" id="cd18807">
    <property type="entry name" value="SF1_C_UvrD"/>
    <property type="match status" value="1"/>
</dbReference>
<evidence type="ECO:0000256" key="5">
    <source>
        <dbReference type="ARBA" id="ARBA00022806"/>
    </source>
</evidence>
<dbReference type="InterPro" id="IPR000212">
    <property type="entry name" value="DNA_helicase_UvrD/REP"/>
</dbReference>
<accession>A0ABV2BTG1</accession>
<dbReference type="RefSeq" id="WP_353895798.1">
    <property type="nucleotide sequence ID" value="NZ_JBEVCJ010000008.1"/>
</dbReference>
<comment type="similarity">
    <text evidence="1 11">Belongs to the helicase family. UvrD subfamily.</text>
</comment>
<evidence type="ECO:0000256" key="6">
    <source>
        <dbReference type="ARBA" id="ARBA00022840"/>
    </source>
</evidence>
<sequence>MSVVRLNEQQSMAVKQTSSPLLVLAGAGSGKTAVITQKIVHLITRCGYQPNQIAAVTFTNKAAKEMKARVGKLLGDSSVKGLIVSTFHNLGLNIIRREHRTIGIRQNFTIFDDQDSLALMRELCKKDVDADKSELIEILNRISAWKNDLKLPDQAIAQAKDNDELLAAKLYEAYTRSLKAYNAVDFDDLILVPTLLFQQNETIREKWHHRIRYLLVDEYQDTNTSQYELVKLLTGKLGNFTVVGDDDQSIYSWRGAQPKNLELLQKDFPNLKVVKLEQNYRSCGRILKSANVLIANNPHLFDKKLWSDKNYGEPIRVLSVKEDNDEAERVVNEILSRRIKQNLKYRDFAILYRGNHQSRLIERALVIKQVPYKVSGSTSFFARAEIKDIMAYLKLLINPDDDNAFIRIANVPRREIGATTLEKLGSYANQRGIGMFAAIFELGLEEHLTGKGLSAVRRFGQLIVKASDNLKRGDTLAVLNELLAYIGYHGYLFETSSSPKAAEYRWSNVAELLKWIEKGIEDNAQAEDPFATTVTKICLREMLDRNSEEESEQNEVQLMTLHASKGLEFPHVYLLGMEEELLPHKSSIEEDNIEEERRLAYVGITRAKETLSIMVAKQRQRYGEMINSVPSRFLEEMPQEDLDWEEDRQQLSDDEKRERGKNNLANLRKMLSS</sequence>
<feature type="binding site" evidence="11">
    <location>
        <position position="281"/>
    </location>
    <ligand>
        <name>ATP</name>
        <dbReference type="ChEBI" id="CHEBI:30616"/>
    </ligand>
</feature>
<dbReference type="PROSITE" id="PS51217">
    <property type="entry name" value="UVRD_HELICASE_CTER"/>
    <property type="match status" value="1"/>
</dbReference>
<dbReference type="Proteomes" id="UP001548189">
    <property type="component" value="Unassembled WGS sequence"/>
</dbReference>
<comment type="subunit">
    <text evidence="11">Homodimer.</text>
</comment>
<keyword evidence="7 11" id="KW-0238">DNA-binding</keyword>
<dbReference type="PROSITE" id="PS51198">
    <property type="entry name" value="UVRD_HELICASE_ATP_BIND"/>
    <property type="match status" value="1"/>
</dbReference>
<evidence type="ECO:0000313" key="17">
    <source>
        <dbReference type="Proteomes" id="UP001548189"/>
    </source>
</evidence>
<dbReference type="EC" id="5.6.2.4" evidence="11"/>
<keyword evidence="8 11" id="KW-0413">Isomerase</keyword>
<evidence type="ECO:0000256" key="9">
    <source>
        <dbReference type="ARBA" id="ARBA00034617"/>
    </source>
</evidence>
<proteinExistence type="inferred from homology"/>
<evidence type="ECO:0000256" key="3">
    <source>
        <dbReference type="ARBA" id="ARBA00022741"/>
    </source>
</evidence>
<keyword evidence="3 11" id="KW-0547">Nucleotide-binding</keyword>
<evidence type="ECO:0000256" key="11">
    <source>
        <dbReference type="HAMAP-Rule" id="MF_01920"/>
    </source>
</evidence>
<dbReference type="InterPro" id="IPR005752">
    <property type="entry name" value="Helicase_Rep"/>
</dbReference>
<keyword evidence="4 11" id="KW-0378">Hydrolase</keyword>
<feature type="domain" description="UvrD-like helicase ATP-binding" evidence="14">
    <location>
        <begin position="4"/>
        <end position="283"/>
    </location>
</feature>
<evidence type="ECO:0000256" key="12">
    <source>
        <dbReference type="PROSITE-ProRule" id="PRU00560"/>
    </source>
</evidence>
<keyword evidence="17" id="KW-1185">Reference proteome</keyword>
<comment type="function">
    <text evidence="11">Rep helicase is a single-stranded DNA-dependent ATPase involved in DNA replication; it can initiate unwinding at a nick in the DNA. It binds to the single-stranded DNA and acts in a progressive fashion along the DNA in the 3' to 5' direction.</text>
</comment>
<dbReference type="PANTHER" id="PTHR11070">
    <property type="entry name" value="UVRD / RECB / PCRA DNA HELICASE FAMILY MEMBER"/>
    <property type="match status" value="1"/>
</dbReference>
<dbReference type="GO" id="GO:0016787">
    <property type="term" value="F:hydrolase activity"/>
    <property type="evidence" value="ECO:0007669"/>
    <property type="project" value="UniProtKB-KW"/>
</dbReference>
<name>A0ABV2BTG1_9GAMM</name>
<dbReference type="InterPro" id="IPR013986">
    <property type="entry name" value="DExx_box_DNA_helicase_dom_sf"/>
</dbReference>
<comment type="caution">
    <text evidence="16">The sequence shown here is derived from an EMBL/GenBank/DDBJ whole genome shotgun (WGS) entry which is preliminary data.</text>
</comment>
<dbReference type="SUPFAM" id="SSF52540">
    <property type="entry name" value="P-loop containing nucleoside triphosphate hydrolases"/>
    <property type="match status" value="1"/>
</dbReference>
<organism evidence="16 17">
    <name type="scientific">Aliikangiella maris</name>
    <dbReference type="NCBI Taxonomy" id="3162458"/>
    <lineage>
        <taxon>Bacteria</taxon>
        <taxon>Pseudomonadati</taxon>
        <taxon>Pseudomonadota</taxon>
        <taxon>Gammaproteobacteria</taxon>
        <taxon>Oceanospirillales</taxon>
        <taxon>Pleioneaceae</taxon>
        <taxon>Aliikangiella</taxon>
    </lineage>
</organism>
<feature type="compositionally biased region" description="Basic and acidic residues" evidence="13">
    <location>
        <begin position="647"/>
        <end position="661"/>
    </location>
</feature>
<evidence type="ECO:0000256" key="2">
    <source>
        <dbReference type="ARBA" id="ARBA00022705"/>
    </source>
</evidence>
<evidence type="ECO:0000259" key="14">
    <source>
        <dbReference type="PROSITE" id="PS51198"/>
    </source>
</evidence>
<feature type="domain" description="UvrD-like helicase C-terminal" evidence="15">
    <location>
        <begin position="284"/>
        <end position="566"/>
    </location>
</feature>
<keyword evidence="5 11" id="KW-0347">Helicase</keyword>
<dbReference type="PANTHER" id="PTHR11070:SF64">
    <property type="entry name" value="ATP-DEPENDENT DNA HELICASE REP"/>
    <property type="match status" value="1"/>
</dbReference>
<evidence type="ECO:0000313" key="16">
    <source>
        <dbReference type="EMBL" id="MET1255212.1"/>
    </source>
</evidence>
<protein>
    <recommendedName>
        <fullName evidence="11">ATP-dependent DNA helicase Rep</fullName>
        <ecNumber evidence="11">5.6.2.4</ecNumber>
    </recommendedName>
    <alternativeName>
        <fullName evidence="11">DNA 3'-5' helicase Rep</fullName>
    </alternativeName>
</protein>
<comment type="catalytic activity">
    <reaction evidence="10 11">
        <text>ATP + H2O = ADP + phosphate + H(+)</text>
        <dbReference type="Rhea" id="RHEA:13065"/>
        <dbReference type="ChEBI" id="CHEBI:15377"/>
        <dbReference type="ChEBI" id="CHEBI:15378"/>
        <dbReference type="ChEBI" id="CHEBI:30616"/>
        <dbReference type="ChEBI" id="CHEBI:43474"/>
        <dbReference type="ChEBI" id="CHEBI:456216"/>
        <dbReference type="EC" id="5.6.2.4"/>
    </reaction>
</comment>
<gene>
    <name evidence="11 16" type="primary">rep</name>
    <name evidence="16" type="ORF">ABVT43_08750</name>
</gene>
<evidence type="ECO:0000256" key="1">
    <source>
        <dbReference type="ARBA" id="ARBA00009922"/>
    </source>
</evidence>
<dbReference type="EMBL" id="JBEVCJ010000008">
    <property type="protein sequence ID" value="MET1255212.1"/>
    <property type="molecule type" value="Genomic_DNA"/>
</dbReference>
<dbReference type="HAMAP" id="MF_01920">
    <property type="entry name" value="Helicase_Rep"/>
    <property type="match status" value="1"/>
</dbReference>
<keyword evidence="6 11" id="KW-0067">ATP-binding</keyword>
<evidence type="ECO:0000256" key="4">
    <source>
        <dbReference type="ARBA" id="ARBA00022801"/>
    </source>
</evidence>
<evidence type="ECO:0000256" key="10">
    <source>
        <dbReference type="ARBA" id="ARBA00048988"/>
    </source>
</evidence>
<evidence type="ECO:0000259" key="15">
    <source>
        <dbReference type="PROSITE" id="PS51217"/>
    </source>
</evidence>
<dbReference type="InterPro" id="IPR027417">
    <property type="entry name" value="P-loop_NTPase"/>
</dbReference>
<dbReference type="Gene3D" id="3.40.50.300">
    <property type="entry name" value="P-loop containing nucleotide triphosphate hydrolases"/>
    <property type="match status" value="2"/>
</dbReference>
<dbReference type="CDD" id="cd17932">
    <property type="entry name" value="DEXQc_UvrD"/>
    <property type="match status" value="1"/>
</dbReference>